<protein>
    <submittedName>
        <fullName evidence="1">Uncharacterized protein</fullName>
    </submittedName>
</protein>
<dbReference type="Proteomes" id="UP001055307">
    <property type="component" value="Unassembled WGS sequence"/>
</dbReference>
<dbReference type="EMBL" id="BPQF01000019">
    <property type="protein sequence ID" value="GJD41187.1"/>
    <property type="molecule type" value="Genomic_DNA"/>
</dbReference>
<proteinExistence type="predicted"/>
<gene>
    <name evidence="1" type="ORF">MBLL_03472</name>
    <name evidence="2" type="ORF">OICFNHDK_3666</name>
</gene>
<dbReference type="AlphaFoldDB" id="A0A679KBB0"/>
<organism evidence="1">
    <name type="scientific">Methylobacterium bullatum</name>
    <dbReference type="NCBI Taxonomy" id="570505"/>
    <lineage>
        <taxon>Bacteria</taxon>
        <taxon>Pseudomonadati</taxon>
        <taxon>Pseudomonadota</taxon>
        <taxon>Alphaproteobacteria</taxon>
        <taxon>Hyphomicrobiales</taxon>
        <taxon>Methylobacteriaceae</taxon>
        <taxon>Methylobacterium</taxon>
    </lineage>
</organism>
<reference evidence="2" key="1">
    <citation type="journal article" date="2016" name="Front. Microbiol.">
        <title>Genome Sequence of the Piezophilic, Mesophilic Sulfate-Reducing Bacterium Desulfovibrio indicus J2T.</title>
        <authorList>
            <person name="Cao J."/>
            <person name="Maignien L."/>
            <person name="Shao Z."/>
            <person name="Alain K."/>
            <person name="Jebbar M."/>
        </authorList>
    </citation>
    <scope>NUCLEOTIDE SEQUENCE</scope>
    <source>
        <strain evidence="2">DSM 21893</strain>
    </source>
</reference>
<evidence type="ECO:0000313" key="1">
    <source>
        <dbReference type="EMBL" id="CAA2144349.1"/>
    </source>
</evidence>
<name>A0A679KBB0_9HYPH</name>
<reference evidence="1" key="2">
    <citation type="submission" date="2019-12" db="EMBL/GenBank/DDBJ databases">
        <authorList>
            <person name="Cremers G."/>
        </authorList>
    </citation>
    <scope>NUCLEOTIDE SEQUENCE</scope>
    <source>
        <strain evidence="1">Mbul2</strain>
    </source>
</reference>
<keyword evidence="3" id="KW-1185">Reference proteome</keyword>
<reference evidence="2" key="3">
    <citation type="submission" date="2021-08" db="EMBL/GenBank/DDBJ databases">
        <authorList>
            <person name="Tani A."/>
            <person name="Ola A."/>
            <person name="Ogura Y."/>
            <person name="Katsura K."/>
            <person name="Hayashi T."/>
        </authorList>
    </citation>
    <scope>NUCLEOTIDE SEQUENCE</scope>
    <source>
        <strain evidence="2">DSM 21893</strain>
    </source>
</reference>
<accession>A0A679KBB0</accession>
<evidence type="ECO:0000313" key="3">
    <source>
        <dbReference type="Proteomes" id="UP001055307"/>
    </source>
</evidence>
<sequence length="37" mass="3893">MPSVNAARAAGPGLGPLGRLRQAIVQVRSMIPLRKIP</sequence>
<evidence type="ECO:0000313" key="2">
    <source>
        <dbReference type="EMBL" id="GJD41187.1"/>
    </source>
</evidence>
<dbReference type="EMBL" id="LR743511">
    <property type="protein sequence ID" value="CAA2144349.1"/>
    <property type="molecule type" value="Genomic_DNA"/>
</dbReference>